<dbReference type="SMART" id="SM00342">
    <property type="entry name" value="HTH_ARAC"/>
    <property type="match status" value="1"/>
</dbReference>
<dbReference type="PROSITE" id="PS00041">
    <property type="entry name" value="HTH_ARAC_FAMILY_1"/>
    <property type="match status" value="1"/>
</dbReference>
<dbReference type="Pfam" id="PF12833">
    <property type="entry name" value="HTH_18"/>
    <property type="match status" value="1"/>
</dbReference>
<dbReference type="Gene3D" id="3.40.50.1980">
    <property type="entry name" value="Nitrogenase molybdenum iron protein domain"/>
    <property type="match status" value="2"/>
</dbReference>
<feature type="domain" description="Fe/B12 periplasmic-binding" evidence="9">
    <location>
        <begin position="278"/>
        <end position="529"/>
    </location>
</feature>
<dbReference type="PROSITE" id="PS01124">
    <property type="entry name" value="HTH_ARAC_FAMILY_2"/>
    <property type="match status" value="1"/>
</dbReference>
<keyword evidence="7" id="KW-0804">Transcription</keyword>
<evidence type="ECO:0000256" key="7">
    <source>
        <dbReference type="ARBA" id="ARBA00023163"/>
    </source>
</evidence>
<dbReference type="Proteomes" id="UP000518605">
    <property type="component" value="Unassembled WGS sequence"/>
</dbReference>
<dbReference type="SUPFAM" id="SSF53807">
    <property type="entry name" value="Helical backbone' metal receptor"/>
    <property type="match status" value="1"/>
</dbReference>
<evidence type="ECO:0000313" key="10">
    <source>
        <dbReference type="EMBL" id="MBB3153931.1"/>
    </source>
</evidence>
<evidence type="ECO:0000313" key="11">
    <source>
        <dbReference type="Proteomes" id="UP000518605"/>
    </source>
</evidence>
<name>A0A7W5CA23_9BACL</name>
<dbReference type="PANTHER" id="PTHR30532">
    <property type="entry name" value="IRON III DICITRATE-BINDING PERIPLASMIC PROTEIN"/>
    <property type="match status" value="1"/>
</dbReference>
<evidence type="ECO:0000256" key="1">
    <source>
        <dbReference type="ARBA" id="ARBA00004196"/>
    </source>
</evidence>
<evidence type="ECO:0000259" key="9">
    <source>
        <dbReference type="PROSITE" id="PS50983"/>
    </source>
</evidence>
<dbReference type="GO" id="GO:0003700">
    <property type="term" value="F:DNA-binding transcription factor activity"/>
    <property type="evidence" value="ECO:0007669"/>
    <property type="project" value="InterPro"/>
</dbReference>
<evidence type="ECO:0000256" key="6">
    <source>
        <dbReference type="ARBA" id="ARBA00023125"/>
    </source>
</evidence>
<keyword evidence="11" id="KW-1185">Reference proteome</keyword>
<dbReference type="InterPro" id="IPR018060">
    <property type="entry name" value="HTH_AraC"/>
</dbReference>
<keyword evidence="5" id="KW-0805">Transcription regulation</keyword>
<comment type="subcellular location">
    <subcellularLocation>
        <location evidence="1">Cell envelope</location>
    </subcellularLocation>
</comment>
<dbReference type="RefSeq" id="WP_183566453.1">
    <property type="nucleotide sequence ID" value="NZ_CBCSLB010000013.1"/>
</dbReference>
<dbReference type="Pfam" id="PF01497">
    <property type="entry name" value="Peripla_BP_2"/>
    <property type="match status" value="1"/>
</dbReference>
<dbReference type="InterPro" id="IPR018062">
    <property type="entry name" value="HTH_AraC-typ_CS"/>
</dbReference>
<dbReference type="AlphaFoldDB" id="A0A7W5CA23"/>
<evidence type="ECO:0000259" key="8">
    <source>
        <dbReference type="PROSITE" id="PS01124"/>
    </source>
</evidence>
<keyword evidence="4" id="KW-0732">Signal</keyword>
<keyword evidence="6 10" id="KW-0238">DNA-binding</keyword>
<dbReference type="InterPro" id="IPR051313">
    <property type="entry name" value="Bact_iron-sidero_bind"/>
</dbReference>
<organism evidence="10 11">
    <name type="scientific">Paenibacillus endophyticus</name>
    <dbReference type="NCBI Taxonomy" id="1294268"/>
    <lineage>
        <taxon>Bacteria</taxon>
        <taxon>Bacillati</taxon>
        <taxon>Bacillota</taxon>
        <taxon>Bacilli</taxon>
        <taxon>Bacillales</taxon>
        <taxon>Paenibacillaceae</taxon>
        <taxon>Paenibacillus</taxon>
    </lineage>
</organism>
<comment type="caution">
    <text evidence="10">The sequence shown here is derived from an EMBL/GenBank/DDBJ whole genome shotgun (WGS) entry which is preliminary data.</text>
</comment>
<dbReference type="InterPro" id="IPR009057">
    <property type="entry name" value="Homeodomain-like_sf"/>
</dbReference>
<feature type="domain" description="HTH araC/xylS-type" evidence="8">
    <location>
        <begin position="178"/>
        <end position="276"/>
    </location>
</feature>
<dbReference type="EMBL" id="JACHXW010000013">
    <property type="protein sequence ID" value="MBB3153931.1"/>
    <property type="molecule type" value="Genomic_DNA"/>
</dbReference>
<gene>
    <name evidence="10" type="ORF">FHS16_004007</name>
</gene>
<accession>A0A7W5CA23</accession>
<dbReference type="PANTHER" id="PTHR30532:SF1">
    <property type="entry name" value="IRON(3+)-HYDROXAMATE-BINDING PROTEIN FHUD"/>
    <property type="match status" value="1"/>
</dbReference>
<dbReference type="GO" id="GO:0043565">
    <property type="term" value="F:sequence-specific DNA binding"/>
    <property type="evidence" value="ECO:0007669"/>
    <property type="project" value="InterPro"/>
</dbReference>
<keyword evidence="3" id="KW-0813">Transport</keyword>
<dbReference type="GO" id="GO:0030288">
    <property type="term" value="C:outer membrane-bounded periplasmic space"/>
    <property type="evidence" value="ECO:0007669"/>
    <property type="project" value="TreeGrafter"/>
</dbReference>
<dbReference type="PROSITE" id="PS50983">
    <property type="entry name" value="FE_B12_PBP"/>
    <property type="match status" value="1"/>
</dbReference>
<dbReference type="InterPro" id="IPR002491">
    <property type="entry name" value="ABC_transptr_periplasmic_BD"/>
</dbReference>
<comment type="similarity">
    <text evidence="2">Belongs to the bacterial solute-binding protein 8 family.</text>
</comment>
<dbReference type="Gene3D" id="1.10.10.60">
    <property type="entry name" value="Homeodomain-like"/>
    <property type="match status" value="2"/>
</dbReference>
<proteinExistence type="inferred from homology"/>
<dbReference type="GO" id="GO:1901678">
    <property type="term" value="P:iron coordination entity transport"/>
    <property type="evidence" value="ECO:0007669"/>
    <property type="project" value="UniProtKB-ARBA"/>
</dbReference>
<protein>
    <submittedName>
        <fullName evidence="10">ABC-type Fe3+-hydroxamate transport system substrate-binding protein/AraC-like DNA-binding protein</fullName>
    </submittedName>
</protein>
<evidence type="ECO:0000256" key="4">
    <source>
        <dbReference type="ARBA" id="ARBA00022729"/>
    </source>
</evidence>
<evidence type="ECO:0000256" key="2">
    <source>
        <dbReference type="ARBA" id="ARBA00008814"/>
    </source>
</evidence>
<evidence type="ECO:0000256" key="5">
    <source>
        <dbReference type="ARBA" id="ARBA00023015"/>
    </source>
</evidence>
<dbReference type="SUPFAM" id="SSF46689">
    <property type="entry name" value="Homeodomain-like"/>
    <property type="match status" value="2"/>
</dbReference>
<evidence type="ECO:0000256" key="3">
    <source>
        <dbReference type="ARBA" id="ARBA00022448"/>
    </source>
</evidence>
<reference evidence="10 11" key="1">
    <citation type="submission" date="2020-08" db="EMBL/GenBank/DDBJ databases">
        <title>Genomic Encyclopedia of Type Strains, Phase III (KMG-III): the genomes of soil and plant-associated and newly described type strains.</title>
        <authorList>
            <person name="Whitman W."/>
        </authorList>
    </citation>
    <scope>NUCLEOTIDE SEQUENCE [LARGE SCALE GENOMIC DNA]</scope>
    <source>
        <strain evidence="10 11">CECT 8234</strain>
    </source>
</reference>
<sequence length="529" mass="60804">MGRQITNKLPFRDLFFVMQDIQYLTAAAGEQLKVAAGAEPLLLIVEAGNGLLQSEQGEKLLAQHMIQMIRPREQARIINDGQPTLGCFMITYKVYQAEKQSHLNSQLDNEPSDLVERNSVLEATDSIQDMVRSLFRAANTVDEQEAIANRFIFQKLVFALTEQQRFQKESKNPRLAVKRTLQYMERHLDEAISVEQLARLANISRRWYTVLFKEMTGENPLDYLIGLRIRKAKDLLNLSGDSFHIIARRVGFEDEHYFSRRFKQKVGLSPRYYLQQRRHFGTRVTYPELMHVLGVTPIAAPTPHQEFPYYLQASFGGVEKLHYNKILSLDKIRSSKPDLIVASEWQDQAIYEELSRIATTVLLPSREDWRDELRDMAEILGKRSEANAVIERFSVKLDQARETLYFAVKGETVVYVRLTFEGAVVFGEKSSRGRILYSELGLKPPDISALSQAGIILPLDRLSELKADHIILQTDNKKLWGRTNGERLTIGRESRIHQVGHAEWYNFSFSPLATHFAVDEMIQIFAARK</sequence>